<dbReference type="AlphaFoldDB" id="A0A1Y6JGZ8"/>
<evidence type="ECO:0000313" key="2">
    <source>
        <dbReference type="Proteomes" id="UP000196842"/>
    </source>
</evidence>
<organism evidence="1 2">
    <name type="scientific">Pseudomonas viridiflava</name>
    <name type="common">Phytomonas viridiflava</name>
    <dbReference type="NCBI Taxonomy" id="33069"/>
    <lineage>
        <taxon>Bacteria</taxon>
        <taxon>Pseudomonadati</taxon>
        <taxon>Pseudomonadota</taxon>
        <taxon>Gammaproteobacteria</taxon>
        <taxon>Pseudomonadales</taxon>
        <taxon>Pseudomonadaceae</taxon>
        <taxon>Pseudomonas</taxon>
    </lineage>
</organism>
<reference evidence="1 2" key="1">
    <citation type="submission" date="2017-05" db="EMBL/GenBank/DDBJ databases">
        <authorList>
            <person name="Song R."/>
            <person name="Chenine A.L."/>
            <person name="Ruprecht R.M."/>
        </authorList>
    </citation>
    <scope>NUCLEOTIDE SEQUENCE [LARGE SCALE GENOMIC DNA]</scope>
    <source>
        <strain evidence="1 2">CFBP 1590</strain>
    </source>
</reference>
<gene>
    <name evidence="1" type="ORF">CFBP1590__1659</name>
</gene>
<sequence>MPAMNDDAMVLTNRVDRIAGKPPPTVSCLLRDSATSKTWWGLPPDYERLPQHTQQSVAARKIAARRSIPA</sequence>
<dbReference type="KEGG" id="pvd:CFBP1590__1659"/>
<dbReference type="Proteomes" id="UP000196842">
    <property type="component" value="Chromosome I"/>
</dbReference>
<proteinExistence type="predicted"/>
<protein>
    <submittedName>
        <fullName evidence="1">Uncharacterized protein</fullName>
    </submittedName>
</protein>
<accession>A0A1Y6JGZ8</accession>
<name>A0A1Y6JGZ8_PSEVI</name>
<evidence type="ECO:0000313" key="1">
    <source>
        <dbReference type="EMBL" id="SMS09246.1"/>
    </source>
</evidence>
<dbReference type="EMBL" id="LT855380">
    <property type="protein sequence ID" value="SMS09246.1"/>
    <property type="molecule type" value="Genomic_DNA"/>
</dbReference>